<feature type="compositionally biased region" description="Basic and acidic residues" evidence="1">
    <location>
        <begin position="147"/>
        <end position="169"/>
    </location>
</feature>
<evidence type="ECO:0000313" key="2">
    <source>
        <dbReference type="EMBL" id="KAK2155066.1"/>
    </source>
</evidence>
<comment type="caution">
    <text evidence="2">The sequence shown here is derived from an EMBL/GenBank/DDBJ whole genome shotgun (WGS) entry which is preliminary data.</text>
</comment>
<protein>
    <submittedName>
        <fullName evidence="2">Uncharacterized protein</fullName>
    </submittedName>
</protein>
<evidence type="ECO:0000313" key="3">
    <source>
        <dbReference type="Proteomes" id="UP001208570"/>
    </source>
</evidence>
<feature type="region of interest" description="Disordered" evidence="1">
    <location>
        <begin position="116"/>
        <end position="169"/>
    </location>
</feature>
<keyword evidence="3" id="KW-1185">Reference proteome</keyword>
<dbReference type="Proteomes" id="UP001208570">
    <property type="component" value="Unassembled WGS sequence"/>
</dbReference>
<sequence length="169" mass="19083">MVDIREKCDFDGTVGFHKTQSSCRPVTPRAQQALSDTGYGIMSWLNFLNKDKDFSFPHVRVVYPSAPERILLQSRKIDPHVPEDPSIEKASDLIHQLINQEVKNGIPRDRILLDAAESSPKPAPGLTRTRRAGRVRPPRLGQGNLREAAESRRRLHIPDDPEYAARIEA</sequence>
<evidence type="ECO:0000256" key="1">
    <source>
        <dbReference type="SAM" id="MobiDB-lite"/>
    </source>
</evidence>
<dbReference type="AlphaFoldDB" id="A0AAD9N4U7"/>
<organism evidence="2 3">
    <name type="scientific">Paralvinella palmiformis</name>
    <dbReference type="NCBI Taxonomy" id="53620"/>
    <lineage>
        <taxon>Eukaryota</taxon>
        <taxon>Metazoa</taxon>
        <taxon>Spiralia</taxon>
        <taxon>Lophotrochozoa</taxon>
        <taxon>Annelida</taxon>
        <taxon>Polychaeta</taxon>
        <taxon>Sedentaria</taxon>
        <taxon>Canalipalpata</taxon>
        <taxon>Terebellida</taxon>
        <taxon>Terebelliformia</taxon>
        <taxon>Alvinellidae</taxon>
        <taxon>Paralvinella</taxon>
    </lineage>
</organism>
<accession>A0AAD9N4U7</accession>
<feature type="compositionally biased region" description="Basic residues" evidence="1">
    <location>
        <begin position="128"/>
        <end position="137"/>
    </location>
</feature>
<name>A0AAD9N4U7_9ANNE</name>
<dbReference type="Gene3D" id="3.40.50.1820">
    <property type="entry name" value="alpha/beta hydrolase"/>
    <property type="match status" value="1"/>
</dbReference>
<dbReference type="InterPro" id="IPR029058">
    <property type="entry name" value="AB_hydrolase_fold"/>
</dbReference>
<dbReference type="EMBL" id="JAODUP010000250">
    <property type="protein sequence ID" value="KAK2155066.1"/>
    <property type="molecule type" value="Genomic_DNA"/>
</dbReference>
<gene>
    <name evidence="2" type="ORF">LSH36_250g03060</name>
</gene>
<reference evidence="2" key="1">
    <citation type="journal article" date="2023" name="Mol. Biol. Evol.">
        <title>Third-Generation Sequencing Reveals the Adaptive Role of the Epigenome in Three Deep-Sea Polychaetes.</title>
        <authorList>
            <person name="Perez M."/>
            <person name="Aroh O."/>
            <person name="Sun Y."/>
            <person name="Lan Y."/>
            <person name="Juniper S.K."/>
            <person name="Young C.R."/>
            <person name="Angers B."/>
            <person name="Qian P.Y."/>
        </authorList>
    </citation>
    <scope>NUCLEOTIDE SEQUENCE</scope>
    <source>
        <strain evidence="2">P08H-3</strain>
    </source>
</reference>
<proteinExistence type="predicted"/>